<dbReference type="InterPro" id="IPR014001">
    <property type="entry name" value="Helicase_ATP-bd"/>
</dbReference>
<evidence type="ECO:0000313" key="10">
    <source>
        <dbReference type="Proteomes" id="UP001595912"/>
    </source>
</evidence>
<keyword evidence="4" id="KW-0067">ATP-binding</keyword>
<evidence type="ECO:0000256" key="6">
    <source>
        <dbReference type="SAM" id="MobiDB-lite"/>
    </source>
</evidence>
<dbReference type="EMBL" id="JBHSIU010000121">
    <property type="protein sequence ID" value="MFC5007276.1"/>
    <property type="molecule type" value="Genomic_DNA"/>
</dbReference>
<dbReference type="Proteomes" id="UP001595912">
    <property type="component" value="Unassembled WGS sequence"/>
</dbReference>
<feature type="domain" description="Helicase C-terminal" evidence="8">
    <location>
        <begin position="424"/>
        <end position="588"/>
    </location>
</feature>
<dbReference type="PROSITE" id="PS00690">
    <property type="entry name" value="DEAH_ATP_HELICASE"/>
    <property type="match status" value="1"/>
</dbReference>
<proteinExistence type="predicted"/>
<dbReference type="SMART" id="SM00490">
    <property type="entry name" value="HELICc"/>
    <property type="match status" value="1"/>
</dbReference>
<dbReference type="SUPFAM" id="SSF54791">
    <property type="entry name" value="Eukaryotic type KH-domain (KH-domain type I)"/>
    <property type="match status" value="1"/>
</dbReference>
<dbReference type="InterPro" id="IPR004088">
    <property type="entry name" value="KH_dom_type_1"/>
</dbReference>
<evidence type="ECO:0000259" key="8">
    <source>
        <dbReference type="PROSITE" id="PS51194"/>
    </source>
</evidence>
<dbReference type="PROSITE" id="PS51194">
    <property type="entry name" value="HELICASE_CTER"/>
    <property type="match status" value="1"/>
</dbReference>
<dbReference type="InterPro" id="IPR011545">
    <property type="entry name" value="DEAD/DEAH_box_helicase_dom"/>
</dbReference>
<evidence type="ECO:0000256" key="5">
    <source>
        <dbReference type="PROSITE-ProRule" id="PRU00117"/>
    </source>
</evidence>
<dbReference type="InterPro" id="IPR004087">
    <property type="entry name" value="KH_dom"/>
</dbReference>
<dbReference type="Pfam" id="PF00270">
    <property type="entry name" value="DEAD"/>
    <property type="match status" value="1"/>
</dbReference>
<keyword evidence="1" id="KW-0547">Nucleotide-binding</keyword>
<evidence type="ECO:0000259" key="7">
    <source>
        <dbReference type="PROSITE" id="PS51192"/>
    </source>
</evidence>
<comment type="caution">
    <text evidence="9">The sequence shown here is derived from an EMBL/GenBank/DDBJ whole genome shotgun (WGS) entry which is preliminary data.</text>
</comment>
<dbReference type="Gene3D" id="3.40.50.300">
    <property type="entry name" value="P-loop containing nucleotide triphosphate hydrolases"/>
    <property type="match status" value="2"/>
</dbReference>
<evidence type="ECO:0000256" key="4">
    <source>
        <dbReference type="ARBA" id="ARBA00022840"/>
    </source>
</evidence>
<dbReference type="SUPFAM" id="SSF52540">
    <property type="entry name" value="P-loop containing nucleoside triphosphate hydrolases"/>
    <property type="match status" value="1"/>
</dbReference>
<dbReference type="PROSITE" id="PS50084">
    <property type="entry name" value="KH_TYPE_1"/>
    <property type="match status" value="2"/>
</dbReference>
<dbReference type="InterPro" id="IPR002464">
    <property type="entry name" value="DNA/RNA_helicase_DEAH_CS"/>
</dbReference>
<feature type="domain" description="Helicase ATP-binding" evidence="7">
    <location>
        <begin position="133"/>
        <end position="305"/>
    </location>
</feature>
<organism evidence="9 10">
    <name type="scientific">Dactylosporangium cerinum</name>
    <dbReference type="NCBI Taxonomy" id="1434730"/>
    <lineage>
        <taxon>Bacteria</taxon>
        <taxon>Bacillati</taxon>
        <taxon>Actinomycetota</taxon>
        <taxon>Actinomycetes</taxon>
        <taxon>Micromonosporales</taxon>
        <taxon>Micromonosporaceae</taxon>
        <taxon>Dactylosporangium</taxon>
    </lineage>
</organism>
<dbReference type="SMART" id="SM00487">
    <property type="entry name" value="DEXDc"/>
    <property type="match status" value="1"/>
</dbReference>
<dbReference type="InterPro" id="IPR001650">
    <property type="entry name" value="Helicase_C-like"/>
</dbReference>
<accession>A0ABV9WIW2</accession>
<dbReference type="SMART" id="SM00322">
    <property type="entry name" value="KH"/>
    <property type="match status" value="2"/>
</dbReference>
<evidence type="ECO:0000256" key="1">
    <source>
        <dbReference type="ARBA" id="ARBA00022741"/>
    </source>
</evidence>
<evidence type="ECO:0000256" key="3">
    <source>
        <dbReference type="ARBA" id="ARBA00022806"/>
    </source>
</evidence>
<dbReference type="RefSeq" id="WP_380127922.1">
    <property type="nucleotide sequence ID" value="NZ_JBHSIU010000121.1"/>
</dbReference>
<dbReference type="InterPro" id="IPR027417">
    <property type="entry name" value="P-loop_NTPase"/>
</dbReference>
<dbReference type="InterPro" id="IPR036612">
    <property type="entry name" value="KH_dom_type_1_sf"/>
</dbReference>
<dbReference type="PROSITE" id="PS51192">
    <property type="entry name" value="HELICASE_ATP_BIND_1"/>
    <property type="match status" value="1"/>
</dbReference>
<feature type="region of interest" description="Disordered" evidence="6">
    <location>
        <begin position="943"/>
        <end position="977"/>
    </location>
</feature>
<keyword evidence="5" id="KW-0694">RNA-binding</keyword>
<protein>
    <submittedName>
        <fullName evidence="9">KH domain-containing protein</fullName>
    </submittedName>
</protein>
<gene>
    <name evidence="9" type="ORF">ACFPIJ_56895</name>
</gene>
<sequence length="1599" mass="173231">MTQPGDRGSSSSQMRSAACKDCLREYRAGLRGEDELRFVYNEGAALAKVDRGQSRSDRCPEHRGKHRLNTQGMAVPYIDLETIGEVADRDNPTGPFGGLGPLPGVHEQRDGSVDLGTFGFGMEDRDIRQILTYLADPRTRIVVVKAGTGTGKSTYMPYRLLDPPADAPIRLADLGPIVVTEPRVQATTGVAGFVGTKMSGAGGVGPGFPVGFQVSGSRAHDESCQLIYVTDGTMINWLREGRLSRIGTVIVDEAHERSTNIDFIMGYLKREIDRYPHLRVIITSATFNEEFYREYFGGHGQVEVVNVPAVKTIGYGFPLFSELDREERAGQGERWQATFGADMPLGQDYDEAAFVGRHFTHHAPPLKRDEVSDAAANDVGWAEDLHKTTRSLLPLRWSRVIPAHLWKEQMPGALGRFVVELAAGLDEAGIYGDILGFLPTAKSIDEAVAIIKDGVGDTADVFALLSSLPVEEKEDALAARRKGDRRKIVVSTNLAETSLTVEGVRFVVDSGLIAQSDWDPELAQGGIPTIPHSRAGIRQRWGRVGRKSPGWVFPLYSKEQFLELPEDTPPGSTRDSLEQFVMTAKMGGIDDVVGFPWPAAFEPKTVELDESARAARDVFVRELQRAAQALGTSGAIDAQGDPTSFGKELSRSPGLGSTASAIAIMYADRLACVPEVVTILALLESKSIVGSKGILLDSPSWPDEWRYEAAERHRALSSACQDDAELVLQAMAVWERSDSDSPPWVDSPARRLWADRWWINHDVLLAVAVKRREVLSALSPAMKEEVKRFVEPALIGRARGVITRAMGSLRHRKTGSGEYAAVEPPPGEPAIAVLAPNVMAEANDIIPLARRKDRRTGNTVLSNIVTVEQWALATDDSATSDNAEMMRLLKLAAVHARPDGTRDVLSSLQHVWPAGARLRLRFGRGDDSIPVVDTALAMIAPSGLPAKPEPEAAGDDATATDAQPELDTSWPSPVALTPDPDVVNARALLHVERLETLTRACDVCHRCLAGEPENCLDPLHTAEAHATDELEAWRNRASRRPDVSHPRAVVVGGEMLDEQWYEIVGYDLDHGVPCLILRQDWRPPGTAWAPAVHPGATAGEAVEVVVGDLVHDHQGELRVFHRADGLGRFVLREAHYKPEHQLEHRQLAMSLNRRIPGLLRNLTPGQRLTGRAIPRTQPGCFTITFLETLHAHWQTATHEEYFYPAIAVTAPNDAGYVQFEFLVHDPDTGITHTASMQMTDVFPEPVRIGDPVAIRVGTDVARLGVGGRLLAPLLELADRHRSAFYPLLKSDEAITEIAARDLTLNVRGPLDRDIAETLAALDPAPEWQADCWLFWARSHHLRTYPGDVRPGSAVDRIVQPVTAPATTAPGEPIVVVRAQPEPFRIASLRRQSARLRADLGATALDVDGSEIVATFGSAEAAETGTKLLQAVLNLPAAAIVVPRDQVGAVIGKGGQNLNALRATAGLLGCDLDNDSGELVAIGTADAVRDVVAAVLAKATTATGLLHLASPGDVGALIGRGGSVVKDLRERSGLRRADFGRGTTAATLGPGPIAAIEEFIRLAAEIVPTVRGELVDARIPSVTDLVSGQSITNVVEHRFS</sequence>
<keyword evidence="2" id="KW-0378">Hydrolase</keyword>
<dbReference type="Gene3D" id="1.20.120.1080">
    <property type="match status" value="1"/>
</dbReference>
<dbReference type="Gene3D" id="3.30.310.210">
    <property type="match status" value="1"/>
</dbReference>
<evidence type="ECO:0000313" key="9">
    <source>
        <dbReference type="EMBL" id="MFC5007276.1"/>
    </source>
</evidence>
<name>A0ABV9WIW2_9ACTN</name>
<dbReference type="CDD" id="cd00105">
    <property type="entry name" value="KH-I"/>
    <property type="match status" value="1"/>
</dbReference>
<keyword evidence="3" id="KW-0347">Helicase</keyword>
<keyword evidence="10" id="KW-1185">Reference proteome</keyword>
<dbReference type="Pfam" id="PF00013">
    <property type="entry name" value="KH_1"/>
    <property type="match status" value="1"/>
</dbReference>
<dbReference type="Pfam" id="PF00271">
    <property type="entry name" value="Helicase_C"/>
    <property type="match status" value="1"/>
</dbReference>
<dbReference type="PANTHER" id="PTHR18934:SF91">
    <property type="entry name" value="PRE-MRNA-SPLICING FACTOR ATP-DEPENDENT RNA HELICASE PRP16"/>
    <property type="match status" value="1"/>
</dbReference>
<reference evidence="10" key="1">
    <citation type="journal article" date="2019" name="Int. J. Syst. Evol. Microbiol.">
        <title>The Global Catalogue of Microorganisms (GCM) 10K type strain sequencing project: providing services to taxonomists for standard genome sequencing and annotation.</title>
        <authorList>
            <consortium name="The Broad Institute Genomics Platform"/>
            <consortium name="The Broad Institute Genome Sequencing Center for Infectious Disease"/>
            <person name="Wu L."/>
            <person name="Ma J."/>
        </authorList>
    </citation>
    <scope>NUCLEOTIDE SEQUENCE [LARGE SCALE GENOMIC DNA]</scope>
    <source>
        <strain evidence="10">CGMCC 4.7152</strain>
    </source>
</reference>
<dbReference type="CDD" id="cd17917">
    <property type="entry name" value="DEXHc_RHA-like"/>
    <property type="match status" value="1"/>
</dbReference>
<dbReference type="PANTHER" id="PTHR18934">
    <property type="entry name" value="ATP-DEPENDENT RNA HELICASE"/>
    <property type="match status" value="1"/>
</dbReference>
<evidence type="ECO:0000256" key="2">
    <source>
        <dbReference type="ARBA" id="ARBA00022801"/>
    </source>
</evidence>